<reference evidence="1 2" key="1">
    <citation type="journal article" date="2011" name="Stand. Genomic Sci.">
        <title>Non-contiguous finished genome sequence and contextual data of the filamentous soil bacterium Ktedonobacter racemifer type strain (SOSP1-21).</title>
        <authorList>
            <person name="Chang Y.J."/>
            <person name="Land M."/>
            <person name="Hauser L."/>
            <person name="Chertkov O."/>
            <person name="Del Rio T.G."/>
            <person name="Nolan M."/>
            <person name="Copeland A."/>
            <person name="Tice H."/>
            <person name="Cheng J.F."/>
            <person name="Lucas S."/>
            <person name="Han C."/>
            <person name="Goodwin L."/>
            <person name="Pitluck S."/>
            <person name="Ivanova N."/>
            <person name="Ovchinikova G."/>
            <person name="Pati A."/>
            <person name="Chen A."/>
            <person name="Palaniappan K."/>
            <person name="Mavromatis K."/>
            <person name="Liolios K."/>
            <person name="Brettin T."/>
            <person name="Fiebig A."/>
            <person name="Rohde M."/>
            <person name="Abt B."/>
            <person name="Goker M."/>
            <person name="Detter J.C."/>
            <person name="Woyke T."/>
            <person name="Bristow J."/>
            <person name="Eisen J.A."/>
            <person name="Markowitz V."/>
            <person name="Hugenholtz P."/>
            <person name="Kyrpides N.C."/>
            <person name="Klenk H.P."/>
            <person name="Lapidus A."/>
        </authorList>
    </citation>
    <scope>NUCLEOTIDE SEQUENCE [LARGE SCALE GENOMIC DNA]</scope>
    <source>
        <strain evidence="2">DSM 44963</strain>
    </source>
</reference>
<evidence type="ECO:0000313" key="1">
    <source>
        <dbReference type="EMBL" id="EFH84479.1"/>
    </source>
</evidence>
<evidence type="ECO:0000313" key="2">
    <source>
        <dbReference type="Proteomes" id="UP000004508"/>
    </source>
</evidence>
<sequence>MFSMIVFNTSGIDTQLGWLIPRIAQRDAGIDGSNSPFSSEEPIAFCRIPLMRHSHLCLSEIFVQNHVSRSSKRCPGRNITPLVSCNPDYSEYNGTCAFSHSLLFFRDKEREEEWIH</sequence>
<dbReference type="Proteomes" id="UP000004508">
    <property type="component" value="Unassembled WGS sequence"/>
</dbReference>
<name>D6TW96_KTERA</name>
<comment type="caution">
    <text evidence="1">The sequence shown here is derived from an EMBL/GenBank/DDBJ whole genome shotgun (WGS) entry which is preliminary data.</text>
</comment>
<keyword evidence="2" id="KW-1185">Reference proteome</keyword>
<dbReference type="InParanoid" id="D6TW96"/>
<protein>
    <submittedName>
        <fullName evidence="1">Uncharacterized protein</fullName>
    </submittedName>
</protein>
<accession>D6TW96</accession>
<proteinExistence type="predicted"/>
<gene>
    <name evidence="1" type="ORF">Krac_5535</name>
</gene>
<dbReference type="EMBL" id="ADVG01000003">
    <property type="protein sequence ID" value="EFH84479.1"/>
    <property type="molecule type" value="Genomic_DNA"/>
</dbReference>
<dbReference type="AlphaFoldDB" id="D6TW96"/>
<organism evidence="1 2">
    <name type="scientific">Ktedonobacter racemifer DSM 44963</name>
    <dbReference type="NCBI Taxonomy" id="485913"/>
    <lineage>
        <taxon>Bacteria</taxon>
        <taxon>Bacillati</taxon>
        <taxon>Chloroflexota</taxon>
        <taxon>Ktedonobacteria</taxon>
        <taxon>Ktedonobacterales</taxon>
        <taxon>Ktedonobacteraceae</taxon>
        <taxon>Ktedonobacter</taxon>
    </lineage>
</organism>